<evidence type="ECO:0000313" key="5">
    <source>
        <dbReference type="Proteomes" id="UP000196710"/>
    </source>
</evidence>
<protein>
    <submittedName>
        <fullName evidence="4">Uncharacterized protein</fullName>
    </submittedName>
</protein>
<gene>
    <name evidence="3" type="ORF">ADH66_13240</name>
    <name evidence="4" type="ORF">I5Q82_03575</name>
</gene>
<dbReference type="EMBL" id="CP021422">
    <property type="protein sequence ID" value="ASB41532.1"/>
    <property type="molecule type" value="Genomic_DNA"/>
</dbReference>
<keyword evidence="5" id="KW-1185">Reference proteome</keyword>
<keyword evidence="2" id="KW-0732">Signal</keyword>
<dbReference type="Proteomes" id="UP000196710">
    <property type="component" value="Chromosome"/>
</dbReference>
<feature type="signal peptide" evidence="2">
    <location>
        <begin position="1"/>
        <end position="23"/>
    </location>
</feature>
<dbReference type="RefSeq" id="WP_066539762.1">
    <property type="nucleotide sequence ID" value="NZ_CP021422.1"/>
</dbReference>
<dbReference type="Proteomes" id="UP000596035">
    <property type="component" value="Chromosome"/>
</dbReference>
<evidence type="ECO:0000313" key="3">
    <source>
        <dbReference type="EMBL" id="ASB41532.1"/>
    </source>
</evidence>
<accession>A0A1Z2XSU6</accession>
<feature type="chain" id="PRO_5044568681" evidence="2">
    <location>
        <begin position="24"/>
        <end position="459"/>
    </location>
</feature>
<feature type="region of interest" description="Disordered" evidence="1">
    <location>
        <begin position="29"/>
        <end position="48"/>
    </location>
</feature>
<proteinExistence type="predicted"/>
<dbReference type="EMBL" id="CP065321">
    <property type="protein sequence ID" value="QQR30791.1"/>
    <property type="molecule type" value="Genomic_DNA"/>
</dbReference>
<sequence length="459" mass="50780">MKKFTAVVLLMAALLLTLPGCLPVDGEPETGGAGRAGEVSRAAERDVEPYEPETIEGWGDGVNSFAAYAGNKGLLENLQFELDLVESGAHLAGSELWWINDEAVTGLYGEDTIADGVCHEGVFRFTFQSPQEDSELARLAGLSEEELRLWAREWNWLNYGYLVRGWEFAATYKPLPEGQWVTPSWWLPPEGLTGKGEDIGPDGPWPDIAGPFDADGNPLPTPEPTPFPEDRQAVEDFKFPGWEPAEGHEGYEISTVHATADGRPLQVRLRWKNEEGFGFWAQLPAHALDTFWEREGEWFVKVTVPEGGEDSEPESSTSSTIYYHTEAGTFEMPADGPLFPRWEDAEEPASVEGVSAELVSIQDFHMDDLELKVLSVKVSGDGELPNPDPDNLRVDYLYDGAWHTVYRPADLENQILGAVGIGREDEAEQGFVVPADALCRAGQYRLCHEDFGALEFTIE</sequence>
<reference evidence="5" key="2">
    <citation type="submission" date="2017-05" db="EMBL/GenBank/DDBJ databases">
        <title>Improved OligoMM genomes.</title>
        <authorList>
            <person name="Garzetti D."/>
        </authorList>
    </citation>
    <scope>NUCLEOTIDE SEQUENCE [LARGE SCALE GENOMIC DNA]</scope>
    <source>
        <strain evidence="5">KB18</strain>
    </source>
</reference>
<reference evidence="4 6" key="3">
    <citation type="submission" date="2020-11" db="EMBL/GenBank/DDBJ databases">
        <title>Closed and high quality bacterial genomes of the OMM12 community.</title>
        <authorList>
            <person name="Marbouty M."/>
            <person name="Lamy-Besnier Q."/>
            <person name="Debarbieux L."/>
            <person name="Koszul R."/>
        </authorList>
    </citation>
    <scope>NUCLEOTIDE SEQUENCE [LARGE SCALE GENOMIC DNA]</scope>
    <source>
        <strain evidence="4 6">KB18</strain>
    </source>
</reference>
<dbReference type="AlphaFoldDB" id="A0A1Z2XSU6"/>
<dbReference type="KEGG" id="amur:ADH66_13240"/>
<evidence type="ECO:0000313" key="6">
    <source>
        <dbReference type="Proteomes" id="UP000596035"/>
    </source>
</evidence>
<reference evidence="3" key="1">
    <citation type="journal article" date="2017" name="Genome Announc.">
        <title>High-Quality Whole-Genome Sequences of the Oligo-Mouse-Microbiota Bacterial Community.</title>
        <authorList>
            <person name="Garzetti D."/>
            <person name="Brugiroux S."/>
            <person name="Bunk B."/>
            <person name="Pukall R."/>
            <person name="McCoy K.D."/>
            <person name="Macpherson A.J."/>
            <person name="Stecher B."/>
        </authorList>
    </citation>
    <scope>NUCLEOTIDE SEQUENCE</scope>
    <source>
        <strain evidence="3">KB18</strain>
    </source>
</reference>
<evidence type="ECO:0000256" key="1">
    <source>
        <dbReference type="SAM" id="MobiDB-lite"/>
    </source>
</evidence>
<name>A0A1Z2XSU6_9FIRM</name>
<evidence type="ECO:0000313" key="4">
    <source>
        <dbReference type="EMBL" id="QQR30791.1"/>
    </source>
</evidence>
<evidence type="ECO:0000256" key="2">
    <source>
        <dbReference type="SAM" id="SignalP"/>
    </source>
</evidence>
<organism evidence="4 6">
    <name type="scientific">Acutalibacter muris</name>
    <dbReference type="NCBI Taxonomy" id="1796620"/>
    <lineage>
        <taxon>Bacteria</taxon>
        <taxon>Bacillati</taxon>
        <taxon>Bacillota</taxon>
        <taxon>Clostridia</taxon>
        <taxon>Eubacteriales</taxon>
        <taxon>Acutalibacteraceae</taxon>
        <taxon>Acutalibacter</taxon>
    </lineage>
</organism>